<feature type="region of interest" description="Disordered" evidence="1">
    <location>
        <begin position="1"/>
        <end position="22"/>
    </location>
</feature>
<feature type="compositionally biased region" description="Basic and acidic residues" evidence="1">
    <location>
        <begin position="1"/>
        <end position="20"/>
    </location>
</feature>
<dbReference type="Pfam" id="PF04463">
    <property type="entry name" value="2-thiour_desulf"/>
    <property type="match status" value="1"/>
</dbReference>
<dbReference type="STRING" id="930169.B5T_04166"/>
<reference evidence="2 3" key="1">
    <citation type="journal article" date="2012" name="J. Bacteriol.">
        <title>Complete genome sequence of Alcanivorax dieselolei type strain B5.</title>
        <authorList>
            <person name="Lai Q."/>
            <person name="Li W."/>
            <person name="Shao Z."/>
        </authorList>
    </citation>
    <scope>NUCLEOTIDE SEQUENCE [LARGE SCALE GENOMIC DNA]</scope>
    <source>
        <strain evidence="3">DSM 16502 / CGMCC 1.3690 / B-5</strain>
    </source>
</reference>
<dbReference type="eggNOG" id="COG1683">
    <property type="taxonomic scope" value="Bacteria"/>
</dbReference>
<gene>
    <name evidence="2" type="ordered locus">B5T_04166</name>
</gene>
<sequence>MLTELLREMGFEPSPERPEPPRVAASACLLGQPVRYDGGHKYHSTVANTLAARVTLVPLCPETAIGLPVPRPPIQVVLVGEAQRVRGLAAPNEDFSDALADYADGLALALDGVVLKSRSPSCGFGTTPLHDESGRELGFTSGAFAARLHARLPFLPLCNDSDLDEDGVLTDFLLQVHCHRHWRLGGSLADLRQRAQHLAPGPRQLLLRYLQRFERHHRPFTKSTSPQR</sequence>
<dbReference type="EMBL" id="CP003466">
    <property type="protein sequence ID" value="AFT72426.1"/>
    <property type="molecule type" value="Genomic_DNA"/>
</dbReference>
<evidence type="ECO:0000313" key="3">
    <source>
        <dbReference type="Proteomes" id="UP000006286"/>
    </source>
</evidence>
<dbReference type="AlphaFoldDB" id="K0CLD3"/>
<evidence type="ECO:0000256" key="1">
    <source>
        <dbReference type="SAM" id="MobiDB-lite"/>
    </source>
</evidence>
<dbReference type="PANTHER" id="PTHR30087">
    <property type="entry name" value="INNER MEMBRANE PROTEIN"/>
    <property type="match status" value="1"/>
</dbReference>
<dbReference type="KEGG" id="adi:B5T_04166"/>
<evidence type="ECO:0000313" key="2">
    <source>
        <dbReference type="EMBL" id="AFT72426.1"/>
    </source>
</evidence>
<dbReference type="RefSeq" id="WP_014996477.1">
    <property type="nucleotide sequence ID" value="NC_018691.1"/>
</dbReference>
<dbReference type="InterPro" id="IPR007553">
    <property type="entry name" value="2-thiour_desulf"/>
</dbReference>
<organism evidence="2 3">
    <name type="scientific">Alcanivorax dieselolei (strain DSM 16502 / CGMCC 1.3690 / MCCC 1A00001 / B-5)</name>
    <name type="common">Alloalcanivorax dieselolei</name>
    <dbReference type="NCBI Taxonomy" id="930169"/>
    <lineage>
        <taxon>Bacteria</taxon>
        <taxon>Pseudomonadati</taxon>
        <taxon>Pseudomonadota</taxon>
        <taxon>Gammaproteobacteria</taxon>
        <taxon>Oceanospirillales</taxon>
        <taxon>Alcanivoracaceae</taxon>
        <taxon>Alloalcanivorax</taxon>
    </lineage>
</organism>
<accession>K0CLD3</accession>
<dbReference type="HOGENOM" id="CLU_076318_2_0_6"/>
<dbReference type="PATRIC" id="fig|930169.3.peg.4128"/>
<proteinExistence type="predicted"/>
<keyword evidence="3" id="KW-1185">Reference proteome</keyword>
<protein>
    <submittedName>
        <fullName evidence="2">Uncharacterized protein</fullName>
    </submittedName>
</protein>
<dbReference type="Proteomes" id="UP000006286">
    <property type="component" value="Chromosome"/>
</dbReference>
<dbReference type="PANTHER" id="PTHR30087:SF0">
    <property type="entry name" value="INNER MEMBRANE PROTEIN"/>
    <property type="match status" value="1"/>
</dbReference>
<name>K0CLD3_ALCDB</name>